<keyword evidence="8" id="KW-1185">Reference proteome</keyword>
<dbReference type="InterPro" id="IPR001247">
    <property type="entry name" value="ExoRNase_PH_dom1"/>
</dbReference>
<dbReference type="GO" id="GO:0034475">
    <property type="term" value="P:U4 snRNA 3'-end processing"/>
    <property type="evidence" value="ECO:0007669"/>
    <property type="project" value="TreeGrafter"/>
</dbReference>
<evidence type="ECO:0000256" key="2">
    <source>
        <dbReference type="ARBA" id="ARBA00006678"/>
    </source>
</evidence>
<dbReference type="Proteomes" id="UP000594454">
    <property type="component" value="Chromosome 6"/>
</dbReference>
<dbReference type="InterPro" id="IPR050080">
    <property type="entry name" value="RNase_PH"/>
</dbReference>
<dbReference type="GO" id="GO:0005730">
    <property type="term" value="C:nucleolus"/>
    <property type="evidence" value="ECO:0007669"/>
    <property type="project" value="TreeGrafter"/>
</dbReference>
<dbReference type="Pfam" id="PF01138">
    <property type="entry name" value="RNase_PH"/>
    <property type="match status" value="1"/>
</dbReference>
<sequence>MGSDTGDDAYSDIHLRALNCEVNPLTRSDGSAMLTQGETAVIASVYGPVEVKTQNLQIENATLDVCYRPKTGLPTITDRSRENVIKRICETAILTALHPRTSIVVVIQELENRSGLEACAVNAVCLALLNGGIAMKFTVAGVHSILKENDEIVLDPDSKESINALAHFTFVFDSLQRNVVAVNTQGKFNMAQYNDALTICRAASGKIFEFYREIISKRPV</sequence>
<accession>A0A7R8Z1M9</accession>
<reference evidence="7 8" key="1">
    <citation type="submission" date="2020-11" db="EMBL/GenBank/DDBJ databases">
        <authorList>
            <person name="Wallbank WR R."/>
            <person name="Pardo Diaz C."/>
            <person name="Kozak K."/>
            <person name="Martin S."/>
            <person name="Jiggins C."/>
            <person name="Moest M."/>
            <person name="Warren A I."/>
            <person name="Generalovic N T."/>
            <person name="Byers J.R.P. K."/>
            <person name="Montejo-Kovacevich G."/>
            <person name="Yen C E."/>
        </authorList>
    </citation>
    <scope>NUCLEOTIDE SEQUENCE [LARGE SCALE GENOMIC DNA]</scope>
</reference>
<comment type="subcellular location">
    <subcellularLocation>
        <location evidence="1">Nucleus</location>
    </subcellularLocation>
</comment>
<dbReference type="OMA" id="CIINEQG"/>
<evidence type="ECO:0000256" key="1">
    <source>
        <dbReference type="ARBA" id="ARBA00004123"/>
    </source>
</evidence>
<dbReference type="SUPFAM" id="SSF54211">
    <property type="entry name" value="Ribosomal protein S5 domain 2-like"/>
    <property type="match status" value="1"/>
</dbReference>
<gene>
    <name evidence="7" type="ORF">HERILL_LOCUS15073</name>
</gene>
<dbReference type="InParanoid" id="A0A7R8Z1M9"/>
<feature type="domain" description="Exoribonuclease phosphorolytic" evidence="6">
    <location>
        <begin position="15"/>
        <end position="133"/>
    </location>
</feature>
<dbReference type="GO" id="GO:0071051">
    <property type="term" value="P:poly(A)-dependent snoRNA 3'-end processing"/>
    <property type="evidence" value="ECO:0007669"/>
    <property type="project" value="TreeGrafter"/>
</dbReference>
<dbReference type="PANTHER" id="PTHR11953:SF1">
    <property type="entry name" value="EXOSOME COMPLEX COMPONENT RRP46"/>
    <property type="match status" value="1"/>
</dbReference>
<dbReference type="PANTHER" id="PTHR11953">
    <property type="entry name" value="EXOSOME COMPLEX COMPONENT"/>
    <property type="match status" value="1"/>
</dbReference>
<dbReference type="GO" id="GO:0003723">
    <property type="term" value="F:RNA binding"/>
    <property type="evidence" value="ECO:0007669"/>
    <property type="project" value="TreeGrafter"/>
</dbReference>
<dbReference type="InterPro" id="IPR020568">
    <property type="entry name" value="Ribosomal_Su5_D2-typ_SF"/>
</dbReference>
<dbReference type="OrthoDB" id="27298at2759"/>
<evidence type="ECO:0000256" key="4">
    <source>
        <dbReference type="ARBA" id="ARBA00022835"/>
    </source>
</evidence>
<name>A0A7R8Z1M9_HERIL</name>
<evidence type="ECO:0000256" key="3">
    <source>
        <dbReference type="ARBA" id="ARBA00022552"/>
    </source>
</evidence>
<dbReference type="InterPro" id="IPR027408">
    <property type="entry name" value="PNPase/RNase_PH_dom_sf"/>
</dbReference>
<evidence type="ECO:0000259" key="6">
    <source>
        <dbReference type="Pfam" id="PF01138"/>
    </source>
</evidence>
<evidence type="ECO:0000256" key="5">
    <source>
        <dbReference type="ARBA" id="ARBA00023242"/>
    </source>
</evidence>
<proteinExistence type="inferred from homology"/>
<dbReference type="CDD" id="cd11372">
    <property type="entry name" value="RNase_PH_RRP46"/>
    <property type="match status" value="1"/>
</dbReference>
<organism evidence="7 8">
    <name type="scientific">Hermetia illucens</name>
    <name type="common">Black soldier fly</name>
    <dbReference type="NCBI Taxonomy" id="343691"/>
    <lineage>
        <taxon>Eukaryota</taxon>
        <taxon>Metazoa</taxon>
        <taxon>Ecdysozoa</taxon>
        <taxon>Arthropoda</taxon>
        <taxon>Hexapoda</taxon>
        <taxon>Insecta</taxon>
        <taxon>Pterygota</taxon>
        <taxon>Neoptera</taxon>
        <taxon>Endopterygota</taxon>
        <taxon>Diptera</taxon>
        <taxon>Brachycera</taxon>
        <taxon>Stratiomyomorpha</taxon>
        <taxon>Stratiomyidae</taxon>
        <taxon>Hermetiinae</taxon>
        <taxon>Hermetia</taxon>
    </lineage>
</organism>
<dbReference type="GO" id="GO:0000177">
    <property type="term" value="C:cytoplasmic exosome (RNase complex)"/>
    <property type="evidence" value="ECO:0007669"/>
    <property type="project" value="TreeGrafter"/>
</dbReference>
<protein>
    <recommendedName>
        <fullName evidence="6">Exoribonuclease phosphorolytic domain-containing protein</fullName>
    </recommendedName>
</protein>
<dbReference type="AlphaFoldDB" id="A0A7R8Z1M9"/>
<dbReference type="GO" id="GO:0016075">
    <property type="term" value="P:rRNA catabolic process"/>
    <property type="evidence" value="ECO:0007669"/>
    <property type="project" value="TreeGrafter"/>
</dbReference>
<dbReference type="Gene3D" id="3.30.230.70">
    <property type="entry name" value="GHMP Kinase, N-terminal domain"/>
    <property type="match status" value="1"/>
</dbReference>
<dbReference type="GO" id="GO:0006364">
    <property type="term" value="P:rRNA processing"/>
    <property type="evidence" value="ECO:0007669"/>
    <property type="project" value="UniProtKB-KW"/>
</dbReference>
<keyword evidence="5" id="KW-0539">Nucleus</keyword>
<evidence type="ECO:0000313" key="8">
    <source>
        <dbReference type="Proteomes" id="UP000594454"/>
    </source>
</evidence>
<dbReference type="GO" id="GO:0000176">
    <property type="term" value="C:nuclear exosome (RNase complex)"/>
    <property type="evidence" value="ECO:0007669"/>
    <property type="project" value="TreeGrafter"/>
</dbReference>
<evidence type="ECO:0000313" key="7">
    <source>
        <dbReference type="EMBL" id="CAD7092736.1"/>
    </source>
</evidence>
<comment type="similarity">
    <text evidence="2">Belongs to the RNase PH family.</text>
</comment>
<dbReference type="SUPFAM" id="SSF55666">
    <property type="entry name" value="Ribonuclease PH domain 2-like"/>
    <property type="match status" value="1"/>
</dbReference>
<dbReference type="EMBL" id="LR899014">
    <property type="protein sequence ID" value="CAD7092736.1"/>
    <property type="molecule type" value="Genomic_DNA"/>
</dbReference>
<keyword evidence="4" id="KW-0271">Exosome</keyword>
<dbReference type="FunCoup" id="A0A7R8Z1M9">
    <property type="interactions" value="632"/>
</dbReference>
<dbReference type="InterPro" id="IPR036345">
    <property type="entry name" value="ExoRNase_PH_dom2_sf"/>
</dbReference>
<dbReference type="GO" id="GO:0071028">
    <property type="term" value="P:nuclear mRNA surveillance"/>
    <property type="evidence" value="ECO:0007669"/>
    <property type="project" value="TreeGrafter"/>
</dbReference>
<keyword evidence="3" id="KW-0698">rRNA processing</keyword>